<evidence type="ECO:0000313" key="2">
    <source>
        <dbReference type="EMBL" id="OBS74091.1"/>
    </source>
</evidence>
<dbReference type="Proteomes" id="UP000092124">
    <property type="component" value="Unassembled WGS sequence"/>
</dbReference>
<reference evidence="2 3" key="1">
    <citation type="submission" date="2016-06" db="EMBL/GenBank/DDBJ databases">
        <title>The Draft Genome Sequence and Annotation of the Desert Woodrat Neotoma lepida.</title>
        <authorList>
            <person name="Campbell M."/>
            <person name="Oakeson K.F."/>
            <person name="Yandell M."/>
            <person name="Halpert J.R."/>
            <person name="Dearing D."/>
        </authorList>
    </citation>
    <scope>NUCLEOTIDE SEQUENCE [LARGE SCALE GENOMIC DNA]</scope>
    <source>
        <strain evidence="2">417</strain>
        <tissue evidence="2">Liver</tissue>
    </source>
</reference>
<name>A0A1A6H700_NEOLE</name>
<dbReference type="AlphaFoldDB" id="A0A1A6H700"/>
<keyword evidence="3" id="KW-1185">Reference proteome</keyword>
<sequence length="102" mass="11540">MLLQPPGKCYLQIAERILEQPQEHTSAKHSKSVGFGDQQGCPPTFLEFMKLTRDEEEWETTTVVKKEQQNQAEKENRTCEAAADQFCPVAGPDLTPLNQSVY</sequence>
<protein>
    <submittedName>
        <fullName evidence="2">Uncharacterized protein</fullName>
    </submittedName>
</protein>
<gene>
    <name evidence="2" type="ORF">A6R68_15376</name>
</gene>
<evidence type="ECO:0000313" key="3">
    <source>
        <dbReference type="Proteomes" id="UP000092124"/>
    </source>
</evidence>
<evidence type="ECO:0000256" key="1">
    <source>
        <dbReference type="SAM" id="MobiDB-lite"/>
    </source>
</evidence>
<accession>A0A1A6H700</accession>
<dbReference type="EMBL" id="LZPO01044503">
    <property type="protein sequence ID" value="OBS74091.1"/>
    <property type="molecule type" value="Genomic_DNA"/>
</dbReference>
<comment type="caution">
    <text evidence="2">The sequence shown here is derived from an EMBL/GenBank/DDBJ whole genome shotgun (WGS) entry which is preliminary data.</text>
</comment>
<feature type="region of interest" description="Disordered" evidence="1">
    <location>
        <begin position="21"/>
        <end position="40"/>
    </location>
</feature>
<proteinExistence type="predicted"/>
<dbReference type="OrthoDB" id="115435at2759"/>
<organism evidence="2 3">
    <name type="scientific">Neotoma lepida</name>
    <name type="common">Desert woodrat</name>
    <dbReference type="NCBI Taxonomy" id="56216"/>
    <lineage>
        <taxon>Eukaryota</taxon>
        <taxon>Metazoa</taxon>
        <taxon>Chordata</taxon>
        <taxon>Craniata</taxon>
        <taxon>Vertebrata</taxon>
        <taxon>Euteleostomi</taxon>
        <taxon>Mammalia</taxon>
        <taxon>Eutheria</taxon>
        <taxon>Euarchontoglires</taxon>
        <taxon>Glires</taxon>
        <taxon>Rodentia</taxon>
        <taxon>Myomorpha</taxon>
        <taxon>Muroidea</taxon>
        <taxon>Cricetidae</taxon>
        <taxon>Neotominae</taxon>
        <taxon>Neotoma</taxon>
    </lineage>
</organism>